<name>A0ABR0Q3F3_GOSAR</name>
<evidence type="ECO:0008006" key="3">
    <source>
        <dbReference type="Google" id="ProtNLM"/>
    </source>
</evidence>
<dbReference type="PANTHER" id="PTHR33710:SF62">
    <property type="entry name" value="DUF4283 DOMAIN PROTEIN"/>
    <property type="match status" value="1"/>
</dbReference>
<evidence type="ECO:0000313" key="2">
    <source>
        <dbReference type="Proteomes" id="UP001358586"/>
    </source>
</evidence>
<dbReference type="SUPFAM" id="SSF56219">
    <property type="entry name" value="DNase I-like"/>
    <property type="match status" value="1"/>
</dbReference>
<keyword evidence="2" id="KW-1185">Reference proteome</keyword>
<proteinExistence type="predicted"/>
<dbReference type="InterPro" id="IPR036691">
    <property type="entry name" value="Endo/exonu/phosph_ase_sf"/>
</dbReference>
<dbReference type="Gene3D" id="3.60.10.10">
    <property type="entry name" value="Endonuclease/exonuclease/phosphatase"/>
    <property type="match status" value="1"/>
</dbReference>
<dbReference type="PANTHER" id="PTHR33710">
    <property type="entry name" value="BNAC02G09200D PROTEIN"/>
    <property type="match status" value="1"/>
</dbReference>
<accession>A0ABR0Q3F3</accession>
<dbReference type="EMBL" id="JARKNE010000005">
    <property type="protein sequence ID" value="KAK5833859.1"/>
    <property type="molecule type" value="Genomic_DNA"/>
</dbReference>
<reference evidence="1 2" key="1">
    <citation type="submission" date="2023-03" db="EMBL/GenBank/DDBJ databases">
        <title>WGS of Gossypium arboreum.</title>
        <authorList>
            <person name="Yu D."/>
        </authorList>
    </citation>
    <scope>NUCLEOTIDE SEQUENCE [LARGE SCALE GENOMIC DNA]</scope>
    <source>
        <tissue evidence="1">Leaf</tissue>
    </source>
</reference>
<evidence type="ECO:0000313" key="1">
    <source>
        <dbReference type="EMBL" id="KAK5833859.1"/>
    </source>
</evidence>
<gene>
    <name evidence="1" type="ORF">PVK06_017724</name>
</gene>
<sequence>MDLLMHGTMRIFLELLRNLKGDSESSWFVCGKFNKIMFANEKMGGLPRDERRMKAFRGVLEECQLLDVGYYGSWFTWERGNLLDIGVANVEWMNLFPNMSIQHLPHSFSNGEDKIVSSTDRTRSAPCFKERRTGYSYFI</sequence>
<organism evidence="1 2">
    <name type="scientific">Gossypium arboreum</name>
    <name type="common">Tree cotton</name>
    <name type="synonym">Gossypium nanking</name>
    <dbReference type="NCBI Taxonomy" id="29729"/>
    <lineage>
        <taxon>Eukaryota</taxon>
        <taxon>Viridiplantae</taxon>
        <taxon>Streptophyta</taxon>
        <taxon>Embryophyta</taxon>
        <taxon>Tracheophyta</taxon>
        <taxon>Spermatophyta</taxon>
        <taxon>Magnoliopsida</taxon>
        <taxon>eudicotyledons</taxon>
        <taxon>Gunneridae</taxon>
        <taxon>Pentapetalae</taxon>
        <taxon>rosids</taxon>
        <taxon>malvids</taxon>
        <taxon>Malvales</taxon>
        <taxon>Malvaceae</taxon>
        <taxon>Malvoideae</taxon>
        <taxon>Gossypium</taxon>
    </lineage>
</organism>
<protein>
    <recommendedName>
        <fullName evidence="3">Reverse transcriptase</fullName>
    </recommendedName>
</protein>
<comment type="caution">
    <text evidence="1">The sequence shown here is derived from an EMBL/GenBank/DDBJ whole genome shotgun (WGS) entry which is preliminary data.</text>
</comment>
<dbReference type="Proteomes" id="UP001358586">
    <property type="component" value="Chromosome 5"/>
</dbReference>